<dbReference type="Proteomes" id="UP000178085">
    <property type="component" value="Unassembled WGS sequence"/>
</dbReference>
<comment type="caution">
    <text evidence="1">The sequence shown here is derived from an EMBL/GenBank/DDBJ whole genome shotgun (WGS) entry which is preliminary data.</text>
</comment>
<evidence type="ECO:0000313" key="1">
    <source>
        <dbReference type="EMBL" id="OGB73752.1"/>
    </source>
</evidence>
<protein>
    <submittedName>
        <fullName evidence="1">Uncharacterized protein</fullName>
    </submittedName>
</protein>
<evidence type="ECO:0000313" key="2">
    <source>
        <dbReference type="Proteomes" id="UP000178085"/>
    </source>
</evidence>
<sequence length="96" mass="10659">MAQRSKTGQSRHDRGVMQMVTQLKQNGFSVKADLPNFVKPAQIGGFVPDVEAHKGVQKVIGEVETKDSMASDIDQRRAFRTNADALKNTTFKLKKV</sequence>
<proteinExistence type="predicted"/>
<name>A0A1F4NS78_UNCK3</name>
<organism evidence="1 2">
    <name type="scientific">candidate division Kazan bacterium RIFCSPLOWO2_01_FULL_45_19</name>
    <dbReference type="NCBI Taxonomy" id="1798538"/>
    <lineage>
        <taxon>Bacteria</taxon>
        <taxon>Bacteria division Kazan-3B-28</taxon>
    </lineage>
</organism>
<reference evidence="1 2" key="1">
    <citation type="journal article" date="2016" name="Nat. Commun.">
        <title>Thousands of microbial genomes shed light on interconnected biogeochemical processes in an aquifer system.</title>
        <authorList>
            <person name="Anantharaman K."/>
            <person name="Brown C.T."/>
            <person name="Hug L.A."/>
            <person name="Sharon I."/>
            <person name="Castelle C.J."/>
            <person name="Probst A.J."/>
            <person name="Thomas B.C."/>
            <person name="Singh A."/>
            <person name="Wilkins M.J."/>
            <person name="Karaoz U."/>
            <person name="Brodie E.L."/>
            <person name="Williams K.H."/>
            <person name="Hubbard S.S."/>
            <person name="Banfield J.F."/>
        </authorList>
    </citation>
    <scope>NUCLEOTIDE SEQUENCE [LARGE SCALE GENOMIC DNA]</scope>
</reference>
<dbReference type="AlphaFoldDB" id="A0A1F4NS78"/>
<accession>A0A1F4NS78</accession>
<dbReference type="EMBL" id="METD01000001">
    <property type="protein sequence ID" value="OGB73752.1"/>
    <property type="molecule type" value="Genomic_DNA"/>
</dbReference>
<gene>
    <name evidence="1" type="ORF">A3K51_02890</name>
</gene>